<dbReference type="InterPro" id="IPR000182">
    <property type="entry name" value="GNAT_dom"/>
</dbReference>
<dbReference type="PANTHER" id="PTHR10545:SF29">
    <property type="entry name" value="GH14572P-RELATED"/>
    <property type="match status" value="1"/>
</dbReference>
<organism evidence="5 6">
    <name type="scientific">Desulfosporosinus acididurans</name>
    <dbReference type="NCBI Taxonomy" id="476652"/>
    <lineage>
        <taxon>Bacteria</taxon>
        <taxon>Bacillati</taxon>
        <taxon>Bacillota</taxon>
        <taxon>Clostridia</taxon>
        <taxon>Eubacteriales</taxon>
        <taxon>Desulfitobacteriaceae</taxon>
        <taxon>Desulfosporosinus</taxon>
    </lineage>
</organism>
<evidence type="ECO:0000313" key="5">
    <source>
        <dbReference type="EMBL" id="KLU65431.1"/>
    </source>
</evidence>
<dbReference type="PROSITE" id="PS51186">
    <property type="entry name" value="GNAT"/>
    <property type="match status" value="1"/>
</dbReference>
<dbReference type="RefSeq" id="WP_200903132.1">
    <property type="nucleotide sequence ID" value="NZ_LDZY01000008.1"/>
</dbReference>
<dbReference type="STRING" id="476652.DEAC_c25680"/>
<name>A0A0J1IL65_9FIRM</name>
<dbReference type="InterPro" id="IPR051016">
    <property type="entry name" value="Diverse_Substrate_AcTransf"/>
</dbReference>
<proteinExistence type="inferred from homology"/>
<keyword evidence="2 5" id="KW-0808">Transferase</keyword>
<dbReference type="InterPro" id="IPR016181">
    <property type="entry name" value="Acyl_CoA_acyltransferase"/>
</dbReference>
<evidence type="ECO:0000256" key="2">
    <source>
        <dbReference type="ARBA" id="ARBA00022679"/>
    </source>
</evidence>
<comment type="similarity">
    <text evidence="1">Belongs to the acetyltransferase family.</text>
</comment>
<protein>
    <submittedName>
        <fullName evidence="5">Acetyltransferase (GNAT) family protein</fullName>
    </submittedName>
</protein>
<gene>
    <name evidence="5" type="ORF">DEAC_c25680</name>
</gene>
<accession>A0A0J1IL65</accession>
<dbReference type="PATRIC" id="fig|476652.3.peg.2683"/>
<keyword evidence="6" id="KW-1185">Reference proteome</keyword>
<dbReference type="AlphaFoldDB" id="A0A0J1IL65"/>
<evidence type="ECO:0000256" key="3">
    <source>
        <dbReference type="ARBA" id="ARBA00023315"/>
    </source>
</evidence>
<dbReference type="CDD" id="cd04301">
    <property type="entry name" value="NAT_SF"/>
    <property type="match status" value="1"/>
</dbReference>
<dbReference type="GO" id="GO:0008080">
    <property type="term" value="F:N-acetyltransferase activity"/>
    <property type="evidence" value="ECO:0007669"/>
    <property type="project" value="TreeGrafter"/>
</dbReference>
<evidence type="ECO:0000256" key="1">
    <source>
        <dbReference type="ARBA" id="ARBA00008694"/>
    </source>
</evidence>
<dbReference type="PANTHER" id="PTHR10545">
    <property type="entry name" value="DIAMINE N-ACETYLTRANSFERASE"/>
    <property type="match status" value="1"/>
</dbReference>
<feature type="domain" description="N-acetyltransferase" evidence="4">
    <location>
        <begin position="12"/>
        <end position="166"/>
    </location>
</feature>
<comment type="caution">
    <text evidence="5">The sequence shown here is derived from an EMBL/GenBank/DDBJ whole genome shotgun (WGS) entry which is preliminary data.</text>
</comment>
<dbReference type="EMBL" id="LDZY01000008">
    <property type="protein sequence ID" value="KLU65431.1"/>
    <property type="molecule type" value="Genomic_DNA"/>
</dbReference>
<dbReference type="SUPFAM" id="SSF55729">
    <property type="entry name" value="Acyl-CoA N-acyltransferases (Nat)"/>
    <property type="match status" value="1"/>
</dbReference>
<dbReference type="FunFam" id="3.40.630.30:FF:000064">
    <property type="entry name" value="GNAT family acetyltransferase"/>
    <property type="match status" value="1"/>
</dbReference>
<evidence type="ECO:0000313" key="6">
    <source>
        <dbReference type="Proteomes" id="UP000036356"/>
    </source>
</evidence>
<reference evidence="5 6" key="1">
    <citation type="submission" date="2015-06" db="EMBL/GenBank/DDBJ databases">
        <title>Draft genome of the moderately acidophilic sulfate reducer Candidatus Desulfosporosinus acididurans strain M1.</title>
        <authorList>
            <person name="Poehlein A."/>
            <person name="Petzsch P."/>
            <person name="Johnson B.D."/>
            <person name="Schloemann M."/>
            <person name="Daniel R."/>
            <person name="Muehling M."/>
        </authorList>
    </citation>
    <scope>NUCLEOTIDE SEQUENCE [LARGE SCALE GENOMIC DNA]</scope>
    <source>
        <strain evidence="5 6">M1</strain>
    </source>
</reference>
<keyword evidence="3" id="KW-0012">Acyltransferase</keyword>
<sequence>MPQLITTRLNDFKLRFAEIDDVLLILSFIRQLAEYEKMLSSVAATEEDLKESLFQRKMAEVIIGEYKNQPVGFALFFHNFSTFLGKPGIYLEDLYVKPEMRGKGLGKIILSFLAQLAVERRCGRLEWWCLDWNKPSIEFYKQLGAVPMDEWTVYRVCDEALDKLAENFSESKSRVDE</sequence>
<dbReference type="Proteomes" id="UP000036356">
    <property type="component" value="Unassembled WGS sequence"/>
</dbReference>
<evidence type="ECO:0000259" key="4">
    <source>
        <dbReference type="PROSITE" id="PS51186"/>
    </source>
</evidence>
<dbReference type="Pfam" id="PF00583">
    <property type="entry name" value="Acetyltransf_1"/>
    <property type="match status" value="1"/>
</dbReference>
<dbReference type="Gene3D" id="3.40.630.30">
    <property type="match status" value="1"/>
</dbReference>